<feature type="transmembrane region" description="Helical" evidence="10">
    <location>
        <begin position="492"/>
        <end position="516"/>
    </location>
</feature>
<feature type="transmembrane region" description="Helical" evidence="10">
    <location>
        <begin position="89"/>
        <end position="105"/>
    </location>
</feature>
<evidence type="ECO:0000256" key="7">
    <source>
        <dbReference type="ARBA" id="ARBA00022989"/>
    </source>
</evidence>
<comment type="subcellular location">
    <subcellularLocation>
        <location evidence="1">Cell membrane</location>
        <topology evidence="1">Multi-pass membrane protein</topology>
    </subcellularLocation>
</comment>
<evidence type="ECO:0000256" key="6">
    <source>
        <dbReference type="ARBA" id="ARBA00022970"/>
    </source>
</evidence>
<dbReference type="AlphaFoldDB" id="A0A1B7TH86"/>
<dbReference type="PANTHER" id="PTHR43341">
    <property type="entry name" value="AMINO ACID PERMEASE"/>
    <property type="match status" value="1"/>
</dbReference>
<comment type="caution">
    <text evidence="12">The sequence shown here is derived from an EMBL/GenBank/DDBJ whole genome shotgun (WGS) entry which is preliminary data.</text>
</comment>
<dbReference type="NCBIfam" id="TIGR00913">
    <property type="entry name" value="2A0310"/>
    <property type="match status" value="1"/>
</dbReference>
<feature type="transmembrane region" description="Helical" evidence="10">
    <location>
        <begin position="445"/>
        <end position="471"/>
    </location>
</feature>
<dbReference type="GO" id="GO:0015171">
    <property type="term" value="F:amino acid transmembrane transporter activity"/>
    <property type="evidence" value="ECO:0007669"/>
    <property type="project" value="UniProtKB-ARBA"/>
</dbReference>
<sequence length="604" mass="66609">MSDSEFKNIKTPESTAQSLSASSSKSDLEFNNVSSQSPQYPSAFSSWQNFKDSFKEMEREEVDDTLSEQEKIARRTARAPLKRNLKNRHLQMIAIGGAIGTGLFVGSGTSLREAGPLGMLIAYFISSSFILCMNFALGELAVEFPVSGGFTTYITRFVDESFGFAVNLNYIMLWGIGLPLEVVAASITVDYWNTPTKYRDAFVALFYIVIVLINLFGVKGYGEGEFLFSIIKVLCILGFIICGICLVCGARGDYIGGRYWGSAYGGPFHGDTSGAKFKGVMSVFISAAFAFSGAELVGLAAAETANPRKTLPKACKQVFWRIALFYIVSLTMVGLLVSQNDERLIGASGADAAASPFVIALVSHGIKGLPSVVNVVICIAVLSVGNSCVYAASRAMCAFAEQGYSPKWMKLDYIDRNGRPLVGITIISVFGLLSFIAASDKEVEVFNWLYALCGLSALFTWGGICFAHIRFRRALSAQGRSIDELTYRSPTGVIGSYYGFIAIFFVFVVQFWIAVWPSGYKEMTASEIATNFFETYLSFPIVLVCYLGHKIYSRKWRIFIPASQIDIDTGRRETDLVQLKADIALEKAQMREKPLYYRLWVFFC</sequence>
<name>A0A1B7TH86_9ASCO</name>
<evidence type="ECO:0000256" key="2">
    <source>
        <dbReference type="ARBA" id="ARBA00006983"/>
    </source>
</evidence>
<keyword evidence="3" id="KW-0813">Transport</keyword>
<accession>A0A1B7TH86</accession>
<dbReference type="PROSITE" id="PS00218">
    <property type="entry name" value="AMINO_ACID_PERMEASE_1"/>
    <property type="match status" value="1"/>
</dbReference>
<dbReference type="Pfam" id="PF00324">
    <property type="entry name" value="AA_permease"/>
    <property type="match status" value="1"/>
</dbReference>
<dbReference type="InterPro" id="IPR004841">
    <property type="entry name" value="AA-permease/SLC12A_dom"/>
</dbReference>
<keyword evidence="6" id="KW-0029">Amino-acid transport</keyword>
<proteinExistence type="inferred from homology"/>
<dbReference type="Proteomes" id="UP000092321">
    <property type="component" value="Unassembled WGS sequence"/>
</dbReference>
<dbReference type="FunFam" id="1.20.1740.10:FF:000017">
    <property type="entry name" value="Amino acid permease"/>
    <property type="match status" value="1"/>
</dbReference>
<dbReference type="InterPro" id="IPR050524">
    <property type="entry name" value="APC_YAT"/>
</dbReference>
<dbReference type="Gene3D" id="1.20.1740.10">
    <property type="entry name" value="Amino acid/polyamine transporter I"/>
    <property type="match status" value="1"/>
</dbReference>
<dbReference type="GO" id="GO:0005886">
    <property type="term" value="C:plasma membrane"/>
    <property type="evidence" value="ECO:0007669"/>
    <property type="project" value="UniProtKB-SubCell"/>
</dbReference>
<protein>
    <submittedName>
        <fullName evidence="12">Amino acid permease</fullName>
    </submittedName>
</protein>
<gene>
    <name evidence="12" type="ORF">HANVADRAFT_51746</name>
</gene>
<evidence type="ECO:0000256" key="10">
    <source>
        <dbReference type="SAM" id="Phobius"/>
    </source>
</evidence>
<evidence type="ECO:0000256" key="5">
    <source>
        <dbReference type="ARBA" id="ARBA00022692"/>
    </source>
</evidence>
<evidence type="ECO:0000256" key="1">
    <source>
        <dbReference type="ARBA" id="ARBA00004651"/>
    </source>
</evidence>
<feature type="transmembrane region" description="Helical" evidence="10">
    <location>
        <begin position="344"/>
        <end position="366"/>
    </location>
</feature>
<evidence type="ECO:0000313" key="12">
    <source>
        <dbReference type="EMBL" id="OBA28015.1"/>
    </source>
</evidence>
<keyword evidence="5 10" id="KW-0812">Transmembrane</keyword>
<keyword evidence="8 10" id="KW-0472">Membrane</keyword>
<keyword evidence="7 10" id="KW-1133">Transmembrane helix</keyword>
<dbReference type="PANTHER" id="PTHR43341:SF1">
    <property type="entry name" value="GENERAL AMINO-ACID PERMEASE GAP1"/>
    <property type="match status" value="1"/>
</dbReference>
<feature type="transmembrane region" description="Helical" evidence="10">
    <location>
        <begin position="283"/>
        <end position="302"/>
    </location>
</feature>
<feature type="domain" description="Amino acid permease/ SLC12A" evidence="11">
    <location>
        <begin position="89"/>
        <end position="558"/>
    </location>
</feature>
<dbReference type="OrthoDB" id="3900342at2759"/>
<evidence type="ECO:0000256" key="4">
    <source>
        <dbReference type="ARBA" id="ARBA00022475"/>
    </source>
</evidence>
<keyword evidence="4" id="KW-1003">Cell membrane</keyword>
<feature type="transmembrane region" description="Helical" evidence="10">
    <location>
        <begin position="528"/>
        <end position="548"/>
    </location>
</feature>
<evidence type="ECO:0000313" key="13">
    <source>
        <dbReference type="Proteomes" id="UP000092321"/>
    </source>
</evidence>
<organism evidence="12 13">
    <name type="scientific">Hanseniaspora valbyensis NRRL Y-1626</name>
    <dbReference type="NCBI Taxonomy" id="766949"/>
    <lineage>
        <taxon>Eukaryota</taxon>
        <taxon>Fungi</taxon>
        <taxon>Dikarya</taxon>
        <taxon>Ascomycota</taxon>
        <taxon>Saccharomycotina</taxon>
        <taxon>Saccharomycetes</taxon>
        <taxon>Saccharomycodales</taxon>
        <taxon>Saccharomycodaceae</taxon>
        <taxon>Hanseniaspora</taxon>
    </lineage>
</organism>
<feature type="transmembrane region" description="Helical" evidence="10">
    <location>
        <begin position="201"/>
        <end position="221"/>
    </location>
</feature>
<feature type="transmembrane region" description="Helical" evidence="10">
    <location>
        <begin position="372"/>
        <end position="400"/>
    </location>
</feature>
<feature type="compositionally biased region" description="Polar residues" evidence="9">
    <location>
        <begin position="29"/>
        <end position="44"/>
    </location>
</feature>
<dbReference type="EMBL" id="LXPE01000005">
    <property type="protein sequence ID" value="OBA28015.1"/>
    <property type="molecule type" value="Genomic_DNA"/>
</dbReference>
<feature type="transmembrane region" description="Helical" evidence="10">
    <location>
        <begin position="421"/>
        <end position="439"/>
    </location>
</feature>
<feature type="transmembrane region" description="Helical" evidence="10">
    <location>
        <begin position="171"/>
        <end position="189"/>
    </location>
</feature>
<evidence type="ECO:0000259" key="11">
    <source>
        <dbReference type="Pfam" id="PF00324"/>
    </source>
</evidence>
<evidence type="ECO:0000256" key="3">
    <source>
        <dbReference type="ARBA" id="ARBA00022448"/>
    </source>
</evidence>
<dbReference type="InterPro" id="IPR004762">
    <property type="entry name" value="Amino_acid_permease_fungi"/>
</dbReference>
<keyword evidence="13" id="KW-1185">Reference proteome</keyword>
<dbReference type="PIRSF" id="PIRSF006060">
    <property type="entry name" value="AA_transporter"/>
    <property type="match status" value="1"/>
</dbReference>
<feature type="compositionally biased region" description="Low complexity" evidence="9">
    <location>
        <begin position="14"/>
        <end position="25"/>
    </location>
</feature>
<feature type="transmembrane region" description="Helical" evidence="10">
    <location>
        <begin position="318"/>
        <end position="337"/>
    </location>
</feature>
<feature type="transmembrane region" description="Helical" evidence="10">
    <location>
        <begin position="117"/>
        <end position="137"/>
    </location>
</feature>
<reference evidence="13" key="1">
    <citation type="journal article" date="2016" name="Proc. Natl. Acad. Sci. U.S.A.">
        <title>Comparative genomics of biotechnologically important yeasts.</title>
        <authorList>
            <person name="Riley R."/>
            <person name="Haridas S."/>
            <person name="Wolfe K.H."/>
            <person name="Lopes M.R."/>
            <person name="Hittinger C.T."/>
            <person name="Goeker M."/>
            <person name="Salamov A.A."/>
            <person name="Wisecaver J.H."/>
            <person name="Long T.M."/>
            <person name="Calvey C.H."/>
            <person name="Aerts A.L."/>
            <person name="Barry K.W."/>
            <person name="Choi C."/>
            <person name="Clum A."/>
            <person name="Coughlan A.Y."/>
            <person name="Deshpande S."/>
            <person name="Douglass A.P."/>
            <person name="Hanson S.J."/>
            <person name="Klenk H.-P."/>
            <person name="LaButti K.M."/>
            <person name="Lapidus A."/>
            <person name="Lindquist E.A."/>
            <person name="Lipzen A.M."/>
            <person name="Meier-Kolthoff J.P."/>
            <person name="Ohm R.A."/>
            <person name="Otillar R.P."/>
            <person name="Pangilinan J.L."/>
            <person name="Peng Y."/>
            <person name="Rokas A."/>
            <person name="Rosa C.A."/>
            <person name="Scheuner C."/>
            <person name="Sibirny A.A."/>
            <person name="Slot J.C."/>
            <person name="Stielow J.B."/>
            <person name="Sun H."/>
            <person name="Kurtzman C.P."/>
            <person name="Blackwell M."/>
            <person name="Grigoriev I.V."/>
            <person name="Jeffries T.W."/>
        </authorList>
    </citation>
    <scope>NUCLEOTIDE SEQUENCE [LARGE SCALE GENOMIC DNA]</scope>
    <source>
        <strain evidence="13">NRRL Y-1626</strain>
    </source>
</reference>
<evidence type="ECO:0000256" key="9">
    <source>
        <dbReference type="SAM" id="MobiDB-lite"/>
    </source>
</evidence>
<comment type="similarity">
    <text evidence="2">Belongs to the amino acid-polyamine-organocation (APC) superfamily. YAT (TC 2.A.3.10) family.</text>
</comment>
<evidence type="ECO:0000256" key="8">
    <source>
        <dbReference type="ARBA" id="ARBA00023136"/>
    </source>
</evidence>
<dbReference type="InterPro" id="IPR004840">
    <property type="entry name" value="Amino_acid_permease_CS"/>
</dbReference>
<feature type="region of interest" description="Disordered" evidence="9">
    <location>
        <begin position="1"/>
        <end position="44"/>
    </location>
</feature>
<feature type="transmembrane region" description="Helical" evidence="10">
    <location>
        <begin position="227"/>
        <end position="250"/>
    </location>
</feature>
<feature type="compositionally biased region" description="Basic and acidic residues" evidence="9">
    <location>
        <begin position="1"/>
        <end position="10"/>
    </location>
</feature>